<proteinExistence type="predicted"/>
<accession>A0ABQ0BKH5</accession>
<name>A0ABQ0BKH5_9FIRM</name>
<evidence type="ECO:0008006" key="3">
    <source>
        <dbReference type="Google" id="ProtNLM"/>
    </source>
</evidence>
<protein>
    <recommendedName>
        <fullName evidence="3">Nucleotidyltransferase</fullName>
    </recommendedName>
</protein>
<sequence>MTIKEKADEILYKTGLYEELKTYGEPHPIGSYRMDMMVYNDLDIDILNNSMTLEKLHTLTNYILKTFRPTWYEAREEVNDEGKTVWFHGFHAILMDELWNFDLWFFDRETITKAEAYCDTITTRCHQNPTLKTTITTIKKDLLTKGLYHYDKYTSMDVYHAVLTENITTTQAFLKTHPLTTY</sequence>
<comment type="caution">
    <text evidence="1">The sequence shown here is derived from an EMBL/GenBank/DDBJ whole genome shotgun (WGS) entry which is preliminary data.</text>
</comment>
<gene>
    <name evidence="1" type="ORF">K040078D81_60780</name>
</gene>
<dbReference type="Proteomes" id="UP001600943">
    <property type="component" value="Unassembled WGS sequence"/>
</dbReference>
<dbReference type="EMBL" id="BAABYW010000002">
    <property type="protein sequence ID" value="GAA6411961.1"/>
    <property type="molecule type" value="Genomic_DNA"/>
</dbReference>
<reference evidence="1 2" key="1">
    <citation type="submission" date="2024-04" db="EMBL/GenBank/DDBJ databases">
        <title>Defined microbial consortia suppress multidrug-resistant proinflammatory Enterobacteriaceae via ecological control.</title>
        <authorList>
            <person name="Furuichi M."/>
            <person name="Kawaguchi T."/>
            <person name="Pust M."/>
            <person name="Yasuma K."/>
            <person name="Plichta D."/>
            <person name="Hasegawa N."/>
            <person name="Ohya T."/>
            <person name="Bhattarai S."/>
            <person name="Sasajima S."/>
            <person name="Aoto Y."/>
            <person name="Tuganbaev T."/>
            <person name="Yaginuma M."/>
            <person name="Ueda M."/>
            <person name="Okahashi N."/>
            <person name="Amafuji K."/>
            <person name="Kiridooshi Y."/>
            <person name="Sugita K."/>
            <person name="Strazar M."/>
            <person name="Skelly A."/>
            <person name="Suda W."/>
            <person name="Hattori M."/>
            <person name="Nakamoto N."/>
            <person name="Caballero S."/>
            <person name="Norman J."/>
            <person name="Olle B."/>
            <person name="Tanoue T."/>
            <person name="Arita M."/>
            <person name="Bucci V."/>
            <person name="Atarashi K."/>
            <person name="Xavier R."/>
            <person name="Honda K."/>
        </authorList>
    </citation>
    <scope>NUCLEOTIDE SEQUENCE [LARGE SCALE GENOMIC DNA]</scope>
    <source>
        <strain evidence="2">k04-0078-D8-1</strain>
    </source>
</reference>
<dbReference type="RefSeq" id="WP_390410616.1">
    <property type="nucleotide sequence ID" value="NZ_BAABYW010000002.1"/>
</dbReference>
<organism evidence="1 2">
    <name type="scientific">Blautia hominis</name>
    <dbReference type="NCBI Taxonomy" id="2025493"/>
    <lineage>
        <taxon>Bacteria</taxon>
        <taxon>Bacillati</taxon>
        <taxon>Bacillota</taxon>
        <taxon>Clostridia</taxon>
        <taxon>Lachnospirales</taxon>
        <taxon>Lachnospiraceae</taxon>
        <taxon>Blautia</taxon>
    </lineage>
</organism>
<keyword evidence="2" id="KW-1185">Reference proteome</keyword>
<evidence type="ECO:0000313" key="2">
    <source>
        <dbReference type="Proteomes" id="UP001600943"/>
    </source>
</evidence>
<evidence type="ECO:0000313" key="1">
    <source>
        <dbReference type="EMBL" id="GAA6411961.1"/>
    </source>
</evidence>